<organism evidence="1 2">
    <name type="scientific">Ehrlichia chaffeensis (strain ATCC CRL-10679 / Arkansas)</name>
    <dbReference type="NCBI Taxonomy" id="205920"/>
    <lineage>
        <taxon>Bacteria</taxon>
        <taxon>Pseudomonadati</taxon>
        <taxon>Pseudomonadota</taxon>
        <taxon>Alphaproteobacteria</taxon>
        <taxon>Rickettsiales</taxon>
        <taxon>Anaplasmataceae</taxon>
        <taxon>Ehrlichia</taxon>
    </lineage>
</organism>
<protein>
    <submittedName>
        <fullName evidence="1">Uncharacterized protein</fullName>
    </submittedName>
</protein>
<dbReference type="Proteomes" id="UP000008320">
    <property type="component" value="Chromosome"/>
</dbReference>
<gene>
    <name evidence="1" type="ordered locus">ECH_0524</name>
</gene>
<accession>Q2GGU4</accession>
<evidence type="ECO:0000313" key="1">
    <source>
        <dbReference type="EMBL" id="ABD45221.1"/>
    </source>
</evidence>
<reference evidence="1 2" key="1">
    <citation type="journal article" date="2006" name="PLoS Genet.">
        <title>Comparative genomics of emerging human ehrlichiosis agents.</title>
        <authorList>
            <person name="Dunning Hotopp J.C."/>
            <person name="Lin M."/>
            <person name="Madupu R."/>
            <person name="Crabtree J."/>
            <person name="Angiuoli S.V."/>
            <person name="Eisen J.A."/>
            <person name="Seshadri R."/>
            <person name="Ren Q."/>
            <person name="Wu M."/>
            <person name="Utterback T.R."/>
            <person name="Smith S."/>
            <person name="Lewis M."/>
            <person name="Khouri H."/>
            <person name="Zhang C."/>
            <person name="Niu H."/>
            <person name="Lin Q."/>
            <person name="Ohashi N."/>
            <person name="Zhi N."/>
            <person name="Nelson W."/>
            <person name="Brinkac L.M."/>
            <person name="Dodson R.J."/>
            <person name="Rosovitz M.J."/>
            <person name="Sundaram J."/>
            <person name="Daugherty S.C."/>
            <person name="Davidsen T."/>
            <person name="Durkin A.S."/>
            <person name="Gwinn M."/>
            <person name="Haft D.H."/>
            <person name="Selengut J.D."/>
            <person name="Sullivan S.A."/>
            <person name="Zafar N."/>
            <person name="Zhou L."/>
            <person name="Benahmed F."/>
            <person name="Forberger H."/>
            <person name="Halpin R."/>
            <person name="Mulligan S."/>
            <person name="Robinson J."/>
            <person name="White O."/>
            <person name="Rikihisa Y."/>
            <person name="Tettelin H."/>
        </authorList>
    </citation>
    <scope>NUCLEOTIDE SEQUENCE [LARGE SCALE GENOMIC DNA]</scope>
    <source>
        <strain evidence="2">ATCC CRL-10679 / Arkansas</strain>
    </source>
</reference>
<name>Q2GGU4_EHRCR</name>
<keyword evidence="2" id="KW-1185">Reference proteome</keyword>
<dbReference type="AlphaFoldDB" id="Q2GGU4"/>
<evidence type="ECO:0000313" key="2">
    <source>
        <dbReference type="Proteomes" id="UP000008320"/>
    </source>
</evidence>
<dbReference type="HOGENOM" id="CLU_3327403_0_0_5"/>
<dbReference type="EMBL" id="CP000236">
    <property type="protein sequence ID" value="ABD45221.1"/>
    <property type="molecule type" value="Genomic_DNA"/>
</dbReference>
<dbReference type="KEGG" id="ech:ECH_0524"/>
<sequence>MLKKIIISIKNKIIKYWTHLAYEVKEVVKNRISTTWQYHNT</sequence>
<proteinExistence type="predicted"/>